<dbReference type="PANTHER" id="PTHR10887">
    <property type="entry name" value="DNA2/NAM7 HELICASE FAMILY"/>
    <property type="match status" value="1"/>
</dbReference>
<dbReference type="GO" id="GO:0031380">
    <property type="term" value="C:nuclear RNA-directed RNA polymerase complex"/>
    <property type="evidence" value="ECO:0007669"/>
    <property type="project" value="TreeGrafter"/>
</dbReference>
<keyword evidence="3" id="KW-1185">Reference proteome</keyword>
<protein>
    <recommendedName>
        <fullName evidence="1">DNA2/NAM7 helicase-like C-terminal domain-containing protein</fullName>
    </recommendedName>
</protein>
<dbReference type="InterPro" id="IPR041679">
    <property type="entry name" value="DNA2/NAM7-like_C"/>
</dbReference>
<dbReference type="Proteomes" id="UP001195769">
    <property type="component" value="Unassembled WGS sequence"/>
</dbReference>
<feature type="domain" description="DNA2/NAM7 helicase-like C-terminal" evidence="1">
    <location>
        <begin position="152"/>
        <end position="294"/>
    </location>
</feature>
<accession>A0AAD4HF03</accession>
<evidence type="ECO:0000313" key="3">
    <source>
        <dbReference type="Proteomes" id="UP001195769"/>
    </source>
</evidence>
<dbReference type="Pfam" id="PF13087">
    <property type="entry name" value="AAA_12"/>
    <property type="match status" value="1"/>
</dbReference>
<sequence>MSSDTSRSTAHNISVAFAGNLPQSTSLPSALVSMAERYFVMVPPQRGSTSTCTGLKPHMIRMLLALSKTERRTPLKPQVGSKTSTSTPCGMPTRTTTFFSLSMDHLRGRDLYKFNMSLMECLSSSGPVMSRIDAHIDFLSGIRSTLILKTMSLSATIPLFFVNHSHRENEGSEDSASKYNLYEARVQMICELVLYLLRQGCYPEEGDIMVLCTYLVIVIDEHDQAALADQEGDDTNDLSCGITIEHVQVMRRVRLCTIDNYQGEEGRIVILLLVQNSGKLDNKMASLGFMHAARPDIGFLKVRALGPAPPITCHWHPETFEYV</sequence>
<gene>
    <name evidence="2" type="ORF">F5891DRAFT_1252508</name>
</gene>
<organism evidence="2 3">
    <name type="scientific">Suillus fuscotomentosus</name>
    <dbReference type="NCBI Taxonomy" id="1912939"/>
    <lineage>
        <taxon>Eukaryota</taxon>
        <taxon>Fungi</taxon>
        <taxon>Dikarya</taxon>
        <taxon>Basidiomycota</taxon>
        <taxon>Agaricomycotina</taxon>
        <taxon>Agaricomycetes</taxon>
        <taxon>Agaricomycetidae</taxon>
        <taxon>Boletales</taxon>
        <taxon>Suillineae</taxon>
        <taxon>Suillaceae</taxon>
        <taxon>Suillus</taxon>
    </lineage>
</organism>
<dbReference type="PANTHER" id="PTHR10887:SF341">
    <property type="entry name" value="NFX1-TYPE ZINC FINGER-CONTAINING PROTEIN 1"/>
    <property type="match status" value="1"/>
</dbReference>
<reference evidence="2" key="1">
    <citation type="journal article" date="2020" name="New Phytol.">
        <title>Comparative genomics reveals dynamic genome evolution in host specialist ectomycorrhizal fungi.</title>
        <authorList>
            <person name="Lofgren L.A."/>
            <person name="Nguyen N.H."/>
            <person name="Vilgalys R."/>
            <person name="Ruytinx J."/>
            <person name="Liao H.L."/>
            <person name="Branco S."/>
            <person name="Kuo A."/>
            <person name="LaButti K."/>
            <person name="Lipzen A."/>
            <person name="Andreopoulos W."/>
            <person name="Pangilinan J."/>
            <person name="Riley R."/>
            <person name="Hundley H."/>
            <person name="Na H."/>
            <person name="Barry K."/>
            <person name="Grigoriev I.V."/>
            <person name="Stajich J.E."/>
            <person name="Kennedy P.G."/>
        </authorList>
    </citation>
    <scope>NUCLEOTIDE SEQUENCE</scope>
    <source>
        <strain evidence="2">FC203</strain>
    </source>
</reference>
<dbReference type="InterPro" id="IPR045055">
    <property type="entry name" value="DNA2/NAM7-like"/>
</dbReference>
<dbReference type="GeneID" id="64664211"/>
<proteinExistence type="predicted"/>
<dbReference type="EMBL" id="JABBWK010000069">
    <property type="protein sequence ID" value="KAG1895200.1"/>
    <property type="molecule type" value="Genomic_DNA"/>
</dbReference>
<name>A0AAD4HF03_9AGAM</name>
<dbReference type="GO" id="GO:0031048">
    <property type="term" value="P:regulatory ncRNA-mediated heterochromatin formation"/>
    <property type="evidence" value="ECO:0007669"/>
    <property type="project" value="TreeGrafter"/>
</dbReference>
<dbReference type="RefSeq" id="XP_041220776.1">
    <property type="nucleotide sequence ID" value="XM_041369913.1"/>
</dbReference>
<dbReference type="AlphaFoldDB" id="A0AAD4HF03"/>
<comment type="caution">
    <text evidence="2">The sequence shown here is derived from an EMBL/GenBank/DDBJ whole genome shotgun (WGS) entry which is preliminary data.</text>
</comment>
<dbReference type="InterPro" id="IPR027417">
    <property type="entry name" value="P-loop_NTPase"/>
</dbReference>
<dbReference type="Gene3D" id="3.40.50.300">
    <property type="entry name" value="P-loop containing nucleotide triphosphate hydrolases"/>
    <property type="match status" value="1"/>
</dbReference>
<evidence type="ECO:0000259" key="1">
    <source>
        <dbReference type="Pfam" id="PF13087"/>
    </source>
</evidence>
<evidence type="ECO:0000313" key="2">
    <source>
        <dbReference type="EMBL" id="KAG1895200.1"/>
    </source>
</evidence>